<comment type="similarity">
    <text evidence="2">Belongs to the GerABKC lipoprotein family.</text>
</comment>
<accession>A0A432LCX7</accession>
<keyword evidence="11" id="KW-1185">Reference proteome</keyword>
<name>A0A432LCX7_9BACI</name>
<proteinExistence type="inferred from homology"/>
<feature type="domain" description="Spore germination GerAC-like C-terminal" evidence="8">
    <location>
        <begin position="194"/>
        <end position="350"/>
    </location>
</feature>
<evidence type="ECO:0000259" key="8">
    <source>
        <dbReference type="Pfam" id="PF05504"/>
    </source>
</evidence>
<keyword evidence="5" id="KW-0472">Membrane</keyword>
<dbReference type="GO" id="GO:0009847">
    <property type="term" value="P:spore germination"/>
    <property type="evidence" value="ECO:0007669"/>
    <property type="project" value="InterPro"/>
</dbReference>
<dbReference type="NCBIfam" id="TIGR02887">
    <property type="entry name" value="spore_ger_x_C"/>
    <property type="match status" value="1"/>
</dbReference>
<evidence type="ECO:0000256" key="7">
    <source>
        <dbReference type="ARBA" id="ARBA00023288"/>
    </source>
</evidence>
<dbReference type="Gene3D" id="3.30.300.210">
    <property type="entry name" value="Nutrient germinant receptor protein C, domain 3"/>
    <property type="match status" value="1"/>
</dbReference>
<evidence type="ECO:0000259" key="9">
    <source>
        <dbReference type="Pfam" id="PF25198"/>
    </source>
</evidence>
<comment type="subcellular location">
    <subcellularLocation>
        <location evidence="1">Membrane</location>
        <topology evidence="1">Lipid-anchor</topology>
    </subcellularLocation>
</comment>
<keyword evidence="6" id="KW-0564">Palmitate</keyword>
<evidence type="ECO:0000313" key="10">
    <source>
        <dbReference type="EMBL" id="RUL54000.1"/>
    </source>
</evidence>
<dbReference type="GO" id="GO:0016020">
    <property type="term" value="C:membrane"/>
    <property type="evidence" value="ECO:0007669"/>
    <property type="project" value="UniProtKB-SubCell"/>
</dbReference>
<dbReference type="PANTHER" id="PTHR35789:SF1">
    <property type="entry name" value="SPORE GERMINATION PROTEIN B3"/>
    <property type="match status" value="1"/>
</dbReference>
<organism evidence="10 11">
    <name type="scientific">Lysinibacillus antri</name>
    <dbReference type="NCBI Taxonomy" id="2498145"/>
    <lineage>
        <taxon>Bacteria</taxon>
        <taxon>Bacillati</taxon>
        <taxon>Bacillota</taxon>
        <taxon>Bacilli</taxon>
        <taxon>Bacillales</taxon>
        <taxon>Bacillaceae</taxon>
        <taxon>Lysinibacillus</taxon>
    </lineage>
</organism>
<comment type="caution">
    <text evidence="10">The sequence shown here is derived from an EMBL/GenBank/DDBJ whole genome shotgun (WGS) entry which is preliminary data.</text>
</comment>
<evidence type="ECO:0000256" key="5">
    <source>
        <dbReference type="ARBA" id="ARBA00023136"/>
    </source>
</evidence>
<evidence type="ECO:0000313" key="11">
    <source>
        <dbReference type="Proteomes" id="UP000287910"/>
    </source>
</evidence>
<gene>
    <name evidence="10" type="ORF">EK386_07685</name>
</gene>
<keyword evidence="4" id="KW-0732">Signal</keyword>
<evidence type="ECO:0000256" key="1">
    <source>
        <dbReference type="ARBA" id="ARBA00004635"/>
    </source>
</evidence>
<dbReference type="InterPro" id="IPR038501">
    <property type="entry name" value="Spore_GerAC_C_sf"/>
</dbReference>
<dbReference type="PANTHER" id="PTHR35789">
    <property type="entry name" value="SPORE GERMINATION PROTEIN B3"/>
    <property type="match status" value="1"/>
</dbReference>
<dbReference type="InterPro" id="IPR008844">
    <property type="entry name" value="Spore_GerAC-like"/>
</dbReference>
<evidence type="ECO:0000256" key="6">
    <source>
        <dbReference type="ARBA" id="ARBA00023139"/>
    </source>
</evidence>
<evidence type="ECO:0000256" key="2">
    <source>
        <dbReference type="ARBA" id="ARBA00007886"/>
    </source>
</evidence>
<dbReference type="InterPro" id="IPR046953">
    <property type="entry name" value="Spore_GerAC-like_C"/>
</dbReference>
<feature type="domain" description="Spore germination protein N-terminal" evidence="9">
    <location>
        <begin position="51"/>
        <end position="183"/>
    </location>
</feature>
<dbReference type="EMBL" id="RYYR01000008">
    <property type="protein sequence ID" value="RUL54000.1"/>
    <property type="molecule type" value="Genomic_DNA"/>
</dbReference>
<dbReference type="InterPro" id="IPR057336">
    <property type="entry name" value="GerAC_N"/>
</dbReference>
<evidence type="ECO:0000256" key="3">
    <source>
        <dbReference type="ARBA" id="ARBA00022544"/>
    </source>
</evidence>
<dbReference type="Proteomes" id="UP000287910">
    <property type="component" value="Unassembled WGS sequence"/>
</dbReference>
<keyword evidence="7" id="KW-0449">Lipoprotein</keyword>
<dbReference type="RefSeq" id="WP_126658580.1">
    <property type="nucleotide sequence ID" value="NZ_RYYR01000008.1"/>
</dbReference>
<dbReference type="Pfam" id="PF05504">
    <property type="entry name" value="Spore_GerAC"/>
    <property type="match status" value="1"/>
</dbReference>
<evidence type="ECO:0000256" key="4">
    <source>
        <dbReference type="ARBA" id="ARBA00022729"/>
    </source>
</evidence>
<dbReference type="Pfam" id="PF25198">
    <property type="entry name" value="Spore_GerAC_N"/>
    <property type="match status" value="1"/>
</dbReference>
<sequence length="353" mass="39864">MRFIQFIIIIVLLTGCWDERLYKEHSVVSLAGMEGTLGDMKGIYAYSEALQDSTEITVIEAEGKSPREVRLNAEMKVEQSIDLSMLSAFILGEDLATDGLEKYLDVFYRDPYNSLTAFVVIAKGSVKDYIDASKSWSAEAGEYYSRLIRSAEILSYVPEYTLQTTGATLNSKGTDLVLPYITLDEKQQRPQLGGVALFSKGKYTGRVLKPDQSKVIGLLLQKKGRKIQFSFFYNNKPLSITVMDVKKKWKVTSSNSIKLDYDLQMDIQELSGDNLTDTKKIPEIEKFLEQKITEEIEKVITVLQEEKSDVLGVGNFVRVAKPEMFDENWHETFAELDIAVNVKGKILKVGIIK</sequence>
<reference evidence="10 11" key="1">
    <citation type="submission" date="2018-12" db="EMBL/GenBank/DDBJ databases">
        <title>Lysinibacillus antri sp. nov., isolated from a cave soil.</title>
        <authorList>
            <person name="Narsing Rao M.P."/>
            <person name="Zhang H."/>
            <person name="Dong Z.-Y."/>
            <person name="Niu X.-K."/>
            <person name="Zhang K."/>
            <person name="Fang B.-Z."/>
            <person name="Kang Y.-Q."/>
            <person name="Xiao M."/>
            <person name="Li W.-J."/>
        </authorList>
    </citation>
    <scope>NUCLEOTIDE SEQUENCE [LARGE SCALE GENOMIC DNA]</scope>
    <source>
        <strain evidence="10 11">SYSU K30002</strain>
    </source>
</reference>
<dbReference type="AlphaFoldDB" id="A0A432LCX7"/>
<protein>
    <submittedName>
        <fullName evidence="10">Ger(X)C family spore germination protein</fullName>
    </submittedName>
</protein>
<dbReference type="PROSITE" id="PS51257">
    <property type="entry name" value="PROKAR_LIPOPROTEIN"/>
    <property type="match status" value="1"/>
</dbReference>
<keyword evidence="3" id="KW-0309">Germination</keyword>